<dbReference type="EMBL" id="ML119697">
    <property type="protein sequence ID" value="RPA79623.1"/>
    <property type="molecule type" value="Genomic_DNA"/>
</dbReference>
<dbReference type="AlphaFoldDB" id="A0A3N4I0J0"/>
<accession>A0A3N4I0J0</accession>
<reference evidence="2 3" key="1">
    <citation type="journal article" date="2018" name="Nat. Ecol. Evol.">
        <title>Pezizomycetes genomes reveal the molecular basis of ectomycorrhizal truffle lifestyle.</title>
        <authorList>
            <person name="Murat C."/>
            <person name="Payen T."/>
            <person name="Noel B."/>
            <person name="Kuo A."/>
            <person name="Morin E."/>
            <person name="Chen J."/>
            <person name="Kohler A."/>
            <person name="Krizsan K."/>
            <person name="Balestrini R."/>
            <person name="Da Silva C."/>
            <person name="Montanini B."/>
            <person name="Hainaut M."/>
            <person name="Levati E."/>
            <person name="Barry K.W."/>
            <person name="Belfiori B."/>
            <person name="Cichocki N."/>
            <person name="Clum A."/>
            <person name="Dockter R.B."/>
            <person name="Fauchery L."/>
            <person name="Guy J."/>
            <person name="Iotti M."/>
            <person name="Le Tacon F."/>
            <person name="Lindquist E.A."/>
            <person name="Lipzen A."/>
            <person name="Malagnac F."/>
            <person name="Mello A."/>
            <person name="Molinier V."/>
            <person name="Miyauchi S."/>
            <person name="Poulain J."/>
            <person name="Riccioni C."/>
            <person name="Rubini A."/>
            <person name="Sitrit Y."/>
            <person name="Splivallo R."/>
            <person name="Traeger S."/>
            <person name="Wang M."/>
            <person name="Zifcakova L."/>
            <person name="Wipf D."/>
            <person name="Zambonelli A."/>
            <person name="Paolocci F."/>
            <person name="Nowrousian M."/>
            <person name="Ottonello S."/>
            <person name="Baldrian P."/>
            <person name="Spatafora J.W."/>
            <person name="Henrissat B."/>
            <person name="Nagy L.G."/>
            <person name="Aury J.M."/>
            <person name="Wincker P."/>
            <person name="Grigoriev I.V."/>
            <person name="Bonfante P."/>
            <person name="Martin F.M."/>
        </authorList>
    </citation>
    <scope>NUCLEOTIDE SEQUENCE [LARGE SCALE GENOMIC DNA]</scope>
    <source>
        <strain evidence="2 3">RN42</strain>
    </source>
</reference>
<proteinExistence type="predicted"/>
<evidence type="ECO:0000256" key="1">
    <source>
        <dbReference type="SAM" id="MobiDB-lite"/>
    </source>
</evidence>
<gene>
    <name evidence="2" type="ORF">BJ508DRAFT_308239</name>
</gene>
<keyword evidence="3" id="KW-1185">Reference proteome</keyword>
<feature type="compositionally biased region" description="Polar residues" evidence="1">
    <location>
        <begin position="1"/>
        <end position="20"/>
    </location>
</feature>
<dbReference type="Proteomes" id="UP000275078">
    <property type="component" value="Unassembled WGS sequence"/>
</dbReference>
<organism evidence="2 3">
    <name type="scientific">Ascobolus immersus RN42</name>
    <dbReference type="NCBI Taxonomy" id="1160509"/>
    <lineage>
        <taxon>Eukaryota</taxon>
        <taxon>Fungi</taxon>
        <taxon>Dikarya</taxon>
        <taxon>Ascomycota</taxon>
        <taxon>Pezizomycotina</taxon>
        <taxon>Pezizomycetes</taxon>
        <taxon>Pezizales</taxon>
        <taxon>Ascobolaceae</taxon>
        <taxon>Ascobolus</taxon>
    </lineage>
</organism>
<sequence>MPRFSKTQPSSHQSHGQTSTKARKCLCRRISSYSTATLPTTTSPAATSETQSTSKEAGLSWDLIAYHRPMILRNLGLLDDEVGREVLMDLSLEDQHMDYVSTSNFIPFYIVAGAAFQYREQNPHYLSLFTSAMGCDPAYPMQARYVLSRTPYGIHYPPPGSIPTREAREEEKRSFKDRLQGAVHSIIKKTFNPNARSRRKPQVVDQEQLRRSYVTGLWDLRERLEAMPIEEIDWLQGDPSDED</sequence>
<protein>
    <submittedName>
        <fullName evidence="2">Uncharacterized protein</fullName>
    </submittedName>
</protein>
<feature type="region of interest" description="Disordered" evidence="1">
    <location>
        <begin position="1"/>
        <end position="22"/>
    </location>
</feature>
<evidence type="ECO:0000313" key="3">
    <source>
        <dbReference type="Proteomes" id="UP000275078"/>
    </source>
</evidence>
<name>A0A3N4I0J0_ASCIM</name>
<evidence type="ECO:0000313" key="2">
    <source>
        <dbReference type="EMBL" id="RPA79623.1"/>
    </source>
</evidence>